<dbReference type="InterPro" id="IPR002104">
    <property type="entry name" value="Integrase_catalytic"/>
</dbReference>
<evidence type="ECO:0000256" key="2">
    <source>
        <dbReference type="SAM" id="MobiDB-lite"/>
    </source>
</evidence>
<proteinExistence type="predicted"/>
<dbReference type="Pfam" id="PF00589">
    <property type="entry name" value="Phage_integrase"/>
    <property type="match status" value="1"/>
</dbReference>
<organism evidence="4 5">
    <name type="scientific">Streptosporangium lutulentum</name>
    <dbReference type="NCBI Taxonomy" id="1461250"/>
    <lineage>
        <taxon>Bacteria</taxon>
        <taxon>Bacillati</taxon>
        <taxon>Actinomycetota</taxon>
        <taxon>Actinomycetes</taxon>
        <taxon>Streptosporangiales</taxon>
        <taxon>Streptosporangiaceae</taxon>
        <taxon>Streptosporangium</taxon>
    </lineage>
</organism>
<protein>
    <submittedName>
        <fullName evidence="4">Integrase</fullName>
    </submittedName>
</protein>
<gene>
    <name evidence="4" type="ORF">J2853_000315</name>
</gene>
<feature type="region of interest" description="Disordered" evidence="2">
    <location>
        <begin position="116"/>
        <end position="140"/>
    </location>
</feature>
<dbReference type="PROSITE" id="PS51898">
    <property type="entry name" value="TYR_RECOMBINASE"/>
    <property type="match status" value="1"/>
</dbReference>
<evidence type="ECO:0000259" key="3">
    <source>
        <dbReference type="PROSITE" id="PS51898"/>
    </source>
</evidence>
<dbReference type="Gene3D" id="1.10.443.10">
    <property type="entry name" value="Intergrase catalytic core"/>
    <property type="match status" value="1"/>
</dbReference>
<evidence type="ECO:0000313" key="4">
    <source>
        <dbReference type="EMBL" id="MDP9841104.1"/>
    </source>
</evidence>
<accession>A0ABT9Q580</accession>
<evidence type="ECO:0000256" key="1">
    <source>
        <dbReference type="ARBA" id="ARBA00023172"/>
    </source>
</evidence>
<dbReference type="Proteomes" id="UP001225356">
    <property type="component" value="Unassembled WGS sequence"/>
</dbReference>
<keyword evidence="5" id="KW-1185">Reference proteome</keyword>
<dbReference type="InterPro" id="IPR011010">
    <property type="entry name" value="DNA_brk_join_enz"/>
</dbReference>
<name>A0ABT9Q580_9ACTN</name>
<keyword evidence="1" id="KW-0233">DNA recombination</keyword>
<comment type="caution">
    <text evidence="4">The sequence shown here is derived from an EMBL/GenBank/DDBJ whole genome shotgun (WGS) entry which is preliminary data.</text>
</comment>
<reference evidence="4 5" key="1">
    <citation type="submission" date="2023-07" db="EMBL/GenBank/DDBJ databases">
        <title>Sequencing the genomes of 1000 actinobacteria strains.</title>
        <authorList>
            <person name="Klenk H.-P."/>
        </authorList>
    </citation>
    <scope>NUCLEOTIDE SEQUENCE [LARGE SCALE GENOMIC DNA]</scope>
    <source>
        <strain evidence="4 5">DSM 46740</strain>
    </source>
</reference>
<dbReference type="InterPro" id="IPR013762">
    <property type="entry name" value="Integrase-like_cat_sf"/>
</dbReference>
<evidence type="ECO:0000313" key="5">
    <source>
        <dbReference type="Proteomes" id="UP001225356"/>
    </source>
</evidence>
<dbReference type="SUPFAM" id="SSF56349">
    <property type="entry name" value="DNA breaking-rejoining enzymes"/>
    <property type="match status" value="1"/>
</dbReference>
<feature type="compositionally biased region" description="Polar residues" evidence="2">
    <location>
        <begin position="116"/>
        <end position="129"/>
    </location>
</feature>
<feature type="domain" description="Tyr recombinase" evidence="3">
    <location>
        <begin position="1"/>
        <end position="106"/>
    </location>
</feature>
<sequence length="140" mass="15453">MVLTEITAHMQKWEPEPHQLITTNRSGRPVQRSSFWTCWSEAVDAAGLPKGTRFHDLRHFYASSLIKTNPNPKVIQSRLGHATIAETMDTYGHPFPDDEDLGRGAIESVIKPAIRNTTGTEANHGSQAPGQRLKGGRVGL</sequence>
<dbReference type="EMBL" id="JAUSQU010000001">
    <property type="protein sequence ID" value="MDP9841104.1"/>
    <property type="molecule type" value="Genomic_DNA"/>
</dbReference>